<name>A0ABT1RIQ1_9HYPH</name>
<dbReference type="EMBL" id="WHSB02000033">
    <property type="protein sequence ID" value="MCQ4635061.1"/>
    <property type="molecule type" value="Genomic_DNA"/>
</dbReference>
<sequence>MMARRQDMVIGGEVFTTQAQARERFRSILYKYRLGETIDAADAQFMTFALQRHPEAASKIGSGIQSFQVRAADFGTRCFWVTRIDGTSEKFSFNACYKPASTE</sequence>
<dbReference type="InterPro" id="IPR044673">
    <property type="entry name" value="DCL-like"/>
</dbReference>
<organism evidence="1 2">
    <name type="scientific">Shinella lacus</name>
    <dbReference type="NCBI Taxonomy" id="2654216"/>
    <lineage>
        <taxon>Bacteria</taxon>
        <taxon>Pseudomonadati</taxon>
        <taxon>Pseudomonadota</taxon>
        <taxon>Alphaproteobacteria</taxon>
        <taxon>Hyphomicrobiales</taxon>
        <taxon>Rhizobiaceae</taxon>
        <taxon>Shinella</taxon>
    </lineage>
</organism>
<keyword evidence="2" id="KW-1185">Reference proteome</keyword>
<evidence type="ECO:0000313" key="1">
    <source>
        <dbReference type="EMBL" id="MCQ4635061.1"/>
    </source>
</evidence>
<dbReference type="PANTHER" id="PTHR33415">
    <property type="entry name" value="PROTEIN EMBRYO DEFECTIVE 514"/>
    <property type="match status" value="1"/>
</dbReference>
<protein>
    <submittedName>
        <fullName evidence="1">DCL family protein</fullName>
    </submittedName>
</protein>
<dbReference type="Proteomes" id="UP000996601">
    <property type="component" value="Unassembled WGS sequence"/>
</dbReference>
<dbReference type="PANTHER" id="PTHR33415:SF12">
    <property type="entry name" value="PROTEIN EMBRYO DEFECTIVE 514"/>
    <property type="match status" value="1"/>
</dbReference>
<reference evidence="1" key="1">
    <citation type="submission" date="2021-07" db="EMBL/GenBank/DDBJ databases">
        <title>Shinella sp. nov., a novel member of the genus Shinella from water.</title>
        <authorList>
            <person name="Deng Y."/>
        </authorList>
    </citation>
    <scope>NUCLEOTIDE SEQUENCE</scope>
    <source>
        <strain evidence="1">CPCC 100929</strain>
    </source>
</reference>
<proteinExistence type="predicted"/>
<dbReference type="Gene3D" id="3.10.450.40">
    <property type="match status" value="1"/>
</dbReference>
<evidence type="ECO:0000313" key="2">
    <source>
        <dbReference type="Proteomes" id="UP000996601"/>
    </source>
</evidence>
<dbReference type="Pfam" id="PF11523">
    <property type="entry name" value="DUF3223"/>
    <property type="match status" value="1"/>
</dbReference>
<comment type="caution">
    <text evidence="1">The sequence shown here is derived from an EMBL/GenBank/DDBJ whole genome shotgun (WGS) entry which is preliminary data.</text>
</comment>
<gene>
    <name evidence="1" type="ORF">GB927_033915</name>
</gene>
<accession>A0ABT1RIQ1</accession>